<feature type="domain" description="RING-type" evidence="13">
    <location>
        <begin position="681"/>
        <end position="719"/>
    </location>
</feature>
<sequence length="922" mass="102977">MAPPKKRPYHVIDLTGDDDDYTIDRQSKSPRLGLPSSSLTSRTASSSRPFSSSQTSLPPRPSQPSLPTRPSQPSSQNSGAWLTQGFPSSSQVAADDGELEVYDLTQVDDGPSLELYGFLENKVVGVRYYDGFATAGEVVTCKREPENQYDSNAIQVTNVLGAKIGHIPRTVAAKLAPYMDKKEISVEGMLIAEKGFYDVPIRLYIYGTSSRFGRLHLEAKLKRDNLLKPTQMKQTRAENEAQRRQQMPLTSGRASGGLGGNGHATQPEASLEELTQASEAVQLRTTDDIVKTLVMDEDYLSQMPKATQPETLRAKLLPYQLQGLAWLMAKENPQLPAVGSESVQLWKRDARGRYINLASSFTVQQTPSLLSGGILADDMGLGKTLQIISLILAAGPGSTLIVAPVSVMSNWEQQIQRHVLEEHAPRVLIYHGSSRQSAMKTLHTFDVVVTSYGTLTSESPSGALFQRKWRRVVLDEGHTIRNASTKVAEATCGLRAQSRWVLTGTPIVNNIKDLHSLLKFLRITGGIEQSQIFNALIARPLAIGKPQAERLLQSLMQDLCLRRKKDMKFVDLNLPPKTEYIHRITFRPDEKTKYDALLSEARGALKDFQNRSKTGHKGMFQSVLERLLRLRQICCHWTLCRERVEDLLKFLETEGVVTLNDKNKALLQQALRLAIESQEECPVCIDTLTMPVITHCKHSFCRPCISKVVEVQHKCPMCRAELSEDKLVEPAPEDTPAEDEQQYDGEKKSSKTEALMKILQATLKNQGSKVVIFSQWTSFLDVIQRQLDDHGYTYTRIDGRLAPHQRDAAIHALDHDPETRILLASLSVCSVGLNLVSADTVVLADSWWAPAIEDQAVDRVHRLGQTRPTTVWRLVMEDTVEEQVLNIQAEKRQLVNKAFQEKQGKNKKVKETRTADILKLLA</sequence>
<dbReference type="InterPro" id="IPR050628">
    <property type="entry name" value="SNF2_RAD54_helicase_TF"/>
</dbReference>
<protein>
    <submittedName>
        <fullName evidence="16">RAD5-like protein</fullName>
    </submittedName>
</protein>
<dbReference type="InterPro" id="IPR038718">
    <property type="entry name" value="SNF2-like_sf"/>
</dbReference>
<dbReference type="SMART" id="SM00490">
    <property type="entry name" value="HELICc"/>
    <property type="match status" value="1"/>
</dbReference>
<evidence type="ECO:0000259" key="14">
    <source>
        <dbReference type="PROSITE" id="PS51192"/>
    </source>
</evidence>
<evidence type="ECO:0000256" key="1">
    <source>
        <dbReference type="ARBA" id="ARBA00004123"/>
    </source>
</evidence>
<keyword evidence="17" id="KW-1185">Reference proteome</keyword>
<dbReference type="InterPro" id="IPR049730">
    <property type="entry name" value="SNF2/RAD54-like_C"/>
</dbReference>
<keyword evidence="3" id="KW-0479">Metal-binding</keyword>
<accession>A0AAJ0C7C3</accession>
<evidence type="ECO:0000256" key="10">
    <source>
        <dbReference type="ARBA" id="ARBA00023242"/>
    </source>
</evidence>
<feature type="compositionally biased region" description="Acidic residues" evidence="12">
    <location>
        <begin position="731"/>
        <end position="743"/>
    </location>
</feature>
<dbReference type="Pfam" id="PF13923">
    <property type="entry name" value="zf-C3HC4_2"/>
    <property type="match status" value="1"/>
</dbReference>
<evidence type="ECO:0000256" key="5">
    <source>
        <dbReference type="ARBA" id="ARBA00022771"/>
    </source>
</evidence>
<comment type="similarity">
    <text evidence="2">Belongs to the SNF2/RAD54 helicase family.</text>
</comment>
<dbReference type="GO" id="GO:0003676">
    <property type="term" value="F:nucleic acid binding"/>
    <property type="evidence" value="ECO:0007669"/>
    <property type="project" value="InterPro"/>
</dbReference>
<feature type="compositionally biased region" description="Low complexity" evidence="12">
    <location>
        <begin position="34"/>
        <end position="57"/>
    </location>
</feature>
<dbReference type="Pfam" id="PF00176">
    <property type="entry name" value="SNF2-rel_dom"/>
    <property type="match status" value="1"/>
</dbReference>
<dbReference type="PROSITE" id="PS00518">
    <property type="entry name" value="ZF_RING_1"/>
    <property type="match status" value="1"/>
</dbReference>
<keyword evidence="4" id="KW-0547">Nucleotide-binding</keyword>
<dbReference type="Gene3D" id="3.30.70.2330">
    <property type="match status" value="1"/>
</dbReference>
<dbReference type="EMBL" id="MU838998">
    <property type="protein sequence ID" value="KAK1771295.1"/>
    <property type="molecule type" value="Genomic_DNA"/>
</dbReference>
<keyword evidence="8" id="KW-0862">Zinc</keyword>
<organism evidence="16 17">
    <name type="scientific">Phialemonium atrogriseum</name>
    <dbReference type="NCBI Taxonomy" id="1093897"/>
    <lineage>
        <taxon>Eukaryota</taxon>
        <taxon>Fungi</taxon>
        <taxon>Dikarya</taxon>
        <taxon>Ascomycota</taxon>
        <taxon>Pezizomycotina</taxon>
        <taxon>Sordariomycetes</taxon>
        <taxon>Sordariomycetidae</taxon>
        <taxon>Cephalothecales</taxon>
        <taxon>Cephalothecaceae</taxon>
        <taxon>Phialemonium</taxon>
    </lineage>
</organism>
<dbReference type="GO" id="GO:0005524">
    <property type="term" value="F:ATP binding"/>
    <property type="evidence" value="ECO:0007669"/>
    <property type="project" value="UniProtKB-KW"/>
</dbReference>
<dbReference type="Proteomes" id="UP001244011">
    <property type="component" value="Unassembled WGS sequence"/>
</dbReference>
<dbReference type="Gene3D" id="3.40.50.10810">
    <property type="entry name" value="Tandem AAA-ATPase domain"/>
    <property type="match status" value="1"/>
</dbReference>
<evidence type="ECO:0000259" key="13">
    <source>
        <dbReference type="PROSITE" id="PS50089"/>
    </source>
</evidence>
<dbReference type="CDD" id="cd16509">
    <property type="entry name" value="RING-HC_HLTF"/>
    <property type="match status" value="1"/>
</dbReference>
<dbReference type="InterPro" id="IPR014001">
    <property type="entry name" value="Helicase_ATP-bd"/>
</dbReference>
<gene>
    <name evidence="16" type="ORF">QBC33DRAFT_591392</name>
</gene>
<dbReference type="InterPro" id="IPR027417">
    <property type="entry name" value="P-loop_NTPase"/>
</dbReference>
<feature type="compositionally biased region" description="Low complexity" evidence="12">
    <location>
        <begin position="65"/>
        <end position="76"/>
    </location>
</feature>
<dbReference type="PROSITE" id="PS51192">
    <property type="entry name" value="HELICASE_ATP_BIND_1"/>
    <property type="match status" value="1"/>
</dbReference>
<dbReference type="GO" id="GO:0016818">
    <property type="term" value="F:hydrolase activity, acting on acid anhydrides, in phosphorus-containing anhydrides"/>
    <property type="evidence" value="ECO:0007669"/>
    <property type="project" value="InterPro"/>
</dbReference>
<keyword evidence="6" id="KW-0378">Hydrolase</keyword>
<dbReference type="GO" id="GO:0008270">
    <property type="term" value="F:zinc ion binding"/>
    <property type="evidence" value="ECO:0007669"/>
    <property type="project" value="UniProtKB-KW"/>
</dbReference>
<feature type="region of interest" description="Disordered" evidence="12">
    <location>
        <begin position="226"/>
        <end position="266"/>
    </location>
</feature>
<keyword evidence="7" id="KW-0347">Helicase</keyword>
<dbReference type="InterPro" id="IPR001650">
    <property type="entry name" value="Helicase_C-like"/>
</dbReference>
<dbReference type="Pfam" id="PF08797">
    <property type="entry name" value="HIRAN"/>
    <property type="match status" value="1"/>
</dbReference>
<dbReference type="InterPro" id="IPR017907">
    <property type="entry name" value="Znf_RING_CS"/>
</dbReference>
<feature type="domain" description="Helicase ATP-binding" evidence="14">
    <location>
        <begin position="364"/>
        <end position="524"/>
    </location>
</feature>
<dbReference type="SMART" id="SM00487">
    <property type="entry name" value="DEXDc"/>
    <property type="match status" value="1"/>
</dbReference>
<evidence type="ECO:0000256" key="12">
    <source>
        <dbReference type="SAM" id="MobiDB-lite"/>
    </source>
</evidence>
<dbReference type="GO" id="GO:0005634">
    <property type="term" value="C:nucleus"/>
    <property type="evidence" value="ECO:0007669"/>
    <property type="project" value="UniProtKB-SubCell"/>
</dbReference>
<dbReference type="PROSITE" id="PS50089">
    <property type="entry name" value="ZF_RING_2"/>
    <property type="match status" value="1"/>
</dbReference>
<dbReference type="GO" id="GO:0008094">
    <property type="term" value="F:ATP-dependent activity, acting on DNA"/>
    <property type="evidence" value="ECO:0007669"/>
    <property type="project" value="TreeGrafter"/>
</dbReference>
<dbReference type="InterPro" id="IPR001841">
    <property type="entry name" value="Znf_RING"/>
</dbReference>
<dbReference type="Gene3D" id="3.30.40.10">
    <property type="entry name" value="Zinc/RING finger domain, C3HC4 (zinc finger)"/>
    <property type="match status" value="1"/>
</dbReference>
<dbReference type="RefSeq" id="XP_060287508.1">
    <property type="nucleotide sequence ID" value="XM_060431644.1"/>
</dbReference>
<dbReference type="GeneID" id="85314831"/>
<keyword evidence="10" id="KW-0539">Nucleus</keyword>
<evidence type="ECO:0000259" key="15">
    <source>
        <dbReference type="PROSITE" id="PS51194"/>
    </source>
</evidence>
<evidence type="ECO:0000256" key="2">
    <source>
        <dbReference type="ARBA" id="ARBA00007025"/>
    </source>
</evidence>
<reference evidence="16" key="1">
    <citation type="submission" date="2023-06" db="EMBL/GenBank/DDBJ databases">
        <title>Genome-scale phylogeny and comparative genomics of the fungal order Sordariales.</title>
        <authorList>
            <consortium name="Lawrence Berkeley National Laboratory"/>
            <person name="Hensen N."/>
            <person name="Bonometti L."/>
            <person name="Westerberg I."/>
            <person name="Brannstrom I.O."/>
            <person name="Guillou S."/>
            <person name="Cros-Aarteil S."/>
            <person name="Calhoun S."/>
            <person name="Haridas S."/>
            <person name="Kuo A."/>
            <person name="Mondo S."/>
            <person name="Pangilinan J."/>
            <person name="Riley R."/>
            <person name="Labutti K."/>
            <person name="Andreopoulos B."/>
            <person name="Lipzen A."/>
            <person name="Chen C."/>
            <person name="Yanf M."/>
            <person name="Daum C."/>
            <person name="Ng V."/>
            <person name="Clum A."/>
            <person name="Steindorff A."/>
            <person name="Ohm R."/>
            <person name="Martin F."/>
            <person name="Silar P."/>
            <person name="Natvig D."/>
            <person name="Lalanne C."/>
            <person name="Gautier V."/>
            <person name="Ament-Velasquez S.L."/>
            <person name="Kruys A."/>
            <person name="Hutchinson M.I."/>
            <person name="Powell A.J."/>
            <person name="Barry K."/>
            <person name="Miller A.N."/>
            <person name="Grigoriev I.V."/>
            <person name="Debuchy R."/>
            <person name="Gladieux P."/>
            <person name="Thoren M.H."/>
            <person name="Johannesson H."/>
        </authorList>
    </citation>
    <scope>NUCLEOTIDE SEQUENCE</scope>
    <source>
        <strain evidence="16">8032-3</strain>
    </source>
</reference>
<evidence type="ECO:0000313" key="17">
    <source>
        <dbReference type="Proteomes" id="UP001244011"/>
    </source>
</evidence>
<comment type="subcellular location">
    <subcellularLocation>
        <location evidence="1">Nucleus</location>
    </subcellularLocation>
</comment>
<dbReference type="SUPFAM" id="SSF52540">
    <property type="entry name" value="P-loop containing nucleoside triphosphate hydrolases"/>
    <property type="match status" value="2"/>
</dbReference>
<dbReference type="InterPro" id="IPR013083">
    <property type="entry name" value="Znf_RING/FYVE/PHD"/>
</dbReference>
<feature type="region of interest" description="Disordered" evidence="12">
    <location>
        <begin position="727"/>
        <end position="747"/>
    </location>
</feature>
<feature type="region of interest" description="Disordered" evidence="12">
    <location>
        <begin position="1"/>
        <end position="90"/>
    </location>
</feature>
<evidence type="ECO:0000256" key="7">
    <source>
        <dbReference type="ARBA" id="ARBA00022806"/>
    </source>
</evidence>
<dbReference type="InterPro" id="IPR000330">
    <property type="entry name" value="SNF2_N"/>
</dbReference>
<dbReference type="InterPro" id="IPR014905">
    <property type="entry name" value="HIRAN"/>
</dbReference>
<comment type="caution">
    <text evidence="16">The sequence shown here is derived from an EMBL/GenBank/DDBJ whole genome shotgun (WGS) entry which is preliminary data.</text>
</comment>
<proteinExistence type="inferred from homology"/>
<dbReference type="PANTHER" id="PTHR45626">
    <property type="entry name" value="TRANSCRIPTION TERMINATION FACTOR 2-RELATED"/>
    <property type="match status" value="1"/>
</dbReference>
<dbReference type="GO" id="GO:0006281">
    <property type="term" value="P:DNA repair"/>
    <property type="evidence" value="ECO:0007669"/>
    <property type="project" value="TreeGrafter"/>
</dbReference>
<dbReference type="GO" id="GO:0004386">
    <property type="term" value="F:helicase activity"/>
    <property type="evidence" value="ECO:0007669"/>
    <property type="project" value="UniProtKB-KW"/>
</dbReference>
<dbReference type="PROSITE" id="PS51194">
    <property type="entry name" value="HELICASE_CTER"/>
    <property type="match status" value="1"/>
</dbReference>
<dbReference type="SMART" id="SM00184">
    <property type="entry name" value="RING"/>
    <property type="match status" value="1"/>
</dbReference>
<evidence type="ECO:0000313" key="16">
    <source>
        <dbReference type="EMBL" id="KAK1771295.1"/>
    </source>
</evidence>
<feature type="compositionally biased region" description="Polar residues" evidence="12">
    <location>
        <begin position="77"/>
        <end position="90"/>
    </location>
</feature>
<name>A0AAJ0C7C3_9PEZI</name>
<dbReference type="CDD" id="cd18793">
    <property type="entry name" value="SF2_C_SNF"/>
    <property type="match status" value="1"/>
</dbReference>
<dbReference type="Pfam" id="PF00271">
    <property type="entry name" value="Helicase_C"/>
    <property type="match status" value="1"/>
</dbReference>
<evidence type="ECO:0000256" key="3">
    <source>
        <dbReference type="ARBA" id="ARBA00022723"/>
    </source>
</evidence>
<evidence type="ECO:0000256" key="4">
    <source>
        <dbReference type="ARBA" id="ARBA00022741"/>
    </source>
</evidence>
<dbReference type="AlphaFoldDB" id="A0AAJ0C7C3"/>
<evidence type="ECO:0000256" key="9">
    <source>
        <dbReference type="ARBA" id="ARBA00022840"/>
    </source>
</evidence>
<evidence type="ECO:0000256" key="6">
    <source>
        <dbReference type="ARBA" id="ARBA00022801"/>
    </source>
</evidence>
<dbReference type="SMART" id="SM00910">
    <property type="entry name" value="HIRAN"/>
    <property type="match status" value="1"/>
</dbReference>
<keyword evidence="5 11" id="KW-0863">Zinc-finger</keyword>
<evidence type="ECO:0000256" key="11">
    <source>
        <dbReference type="PROSITE-ProRule" id="PRU00175"/>
    </source>
</evidence>
<feature type="domain" description="Helicase C-terminal" evidence="15">
    <location>
        <begin position="751"/>
        <end position="910"/>
    </location>
</feature>
<keyword evidence="9" id="KW-0067">ATP-binding</keyword>
<dbReference type="SUPFAM" id="SSF57850">
    <property type="entry name" value="RING/U-box"/>
    <property type="match status" value="1"/>
</dbReference>
<dbReference type="PANTHER" id="PTHR45626:SF11">
    <property type="entry name" value="FAMILY HELICASE, PUTATIVE (AFU_ORTHOLOGUE AFUA_5G06590)-RELATED"/>
    <property type="match status" value="1"/>
</dbReference>
<dbReference type="Gene3D" id="3.40.50.300">
    <property type="entry name" value="P-loop containing nucleotide triphosphate hydrolases"/>
    <property type="match status" value="1"/>
</dbReference>
<evidence type="ECO:0000256" key="8">
    <source>
        <dbReference type="ARBA" id="ARBA00022833"/>
    </source>
</evidence>
<feature type="non-terminal residue" evidence="16">
    <location>
        <position position="922"/>
    </location>
</feature>